<evidence type="ECO:0000256" key="1">
    <source>
        <dbReference type="ARBA" id="ARBA00023002"/>
    </source>
</evidence>
<dbReference type="RefSeq" id="XP_009049758.1">
    <property type="nucleotide sequence ID" value="XM_009051510.1"/>
</dbReference>
<dbReference type="PRINTS" id="PR00080">
    <property type="entry name" value="SDRFAMILY"/>
</dbReference>
<dbReference type="InterPro" id="IPR036291">
    <property type="entry name" value="NAD(P)-bd_dom_sf"/>
</dbReference>
<comment type="similarity">
    <text evidence="2">Belongs to the short-chain dehydrogenases/reductases (SDR) family.</text>
</comment>
<gene>
    <name evidence="3" type="ORF">LOTGIDRAFT_65444</name>
</gene>
<reference evidence="3 4" key="1">
    <citation type="journal article" date="2013" name="Nature">
        <title>Insights into bilaterian evolution from three spiralian genomes.</title>
        <authorList>
            <person name="Simakov O."/>
            <person name="Marletaz F."/>
            <person name="Cho S.J."/>
            <person name="Edsinger-Gonzales E."/>
            <person name="Havlak P."/>
            <person name="Hellsten U."/>
            <person name="Kuo D.H."/>
            <person name="Larsson T."/>
            <person name="Lv J."/>
            <person name="Arendt D."/>
            <person name="Savage R."/>
            <person name="Osoegawa K."/>
            <person name="de Jong P."/>
            <person name="Grimwood J."/>
            <person name="Chapman J.A."/>
            <person name="Shapiro H."/>
            <person name="Aerts A."/>
            <person name="Otillar R.P."/>
            <person name="Terry A.Y."/>
            <person name="Boore J.L."/>
            <person name="Grigoriev I.V."/>
            <person name="Lindberg D.R."/>
            <person name="Seaver E.C."/>
            <person name="Weisblat D.A."/>
            <person name="Putnam N.H."/>
            <person name="Rokhsar D.S."/>
        </authorList>
    </citation>
    <scope>NUCLEOTIDE SEQUENCE [LARGE SCALE GENOMIC DNA]</scope>
</reference>
<dbReference type="GO" id="GO:0016491">
    <property type="term" value="F:oxidoreductase activity"/>
    <property type="evidence" value="ECO:0007669"/>
    <property type="project" value="UniProtKB-KW"/>
</dbReference>
<sequence>LRTDGKCVLITGCDSGFGNGLAKYLDDLGVSVIATCYDDKSPGAIELKKIASDKLHVLRMDVGQDDSVKECLEKVEEICRETGLWGVVNNAGINFLGDIELCTMKQYLDTSNVNMYGMVRVTKAFLPLLRKKSGRIVNVTSVKARISLPCNSVYGITKYGGDAFSNALRQEMKKFGIKVVIIEPGNFGGATGCLNKEGTSRIKKDMDIMWENASQEIKEVYGQEYHQGLYNAAKQSATTTCPTLQPVLNAFKDALLNEEPETRY</sequence>
<dbReference type="PROSITE" id="PS00061">
    <property type="entry name" value="ADH_SHORT"/>
    <property type="match status" value="1"/>
</dbReference>
<dbReference type="PANTHER" id="PTHR43313:SF36">
    <property type="entry name" value="D-BETA-HYDROXYBUTYRATE DEHYDROGENASE, MITOCHONDRIAL"/>
    <property type="match status" value="1"/>
</dbReference>
<dbReference type="CTD" id="20251740"/>
<keyword evidence="4" id="KW-1185">Reference proteome</keyword>
<organism evidence="3 4">
    <name type="scientific">Lottia gigantea</name>
    <name type="common">Giant owl limpet</name>
    <dbReference type="NCBI Taxonomy" id="225164"/>
    <lineage>
        <taxon>Eukaryota</taxon>
        <taxon>Metazoa</taxon>
        <taxon>Spiralia</taxon>
        <taxon>Lophotrochozoa</taxon>
        <taxon>Mollusca</taxon>
        <taxon>Gastropoda</taxon>
        <taxon>Patellogastropoda</taxon>
        <taxon>Lottioidea</taxon>
        <taxon>Lottiidae</taxon>
        <taxon>Lottia</taxon>
    </lineage>
</organism>
<dbReference type="OMA" id="RHELGSY"/>
<dbReference type="Proteomes" id="UP000030746">
    <property type="component" value="Unassembled WGS sequence"/>
</dbReference>
<protein>
    <submittedName>
        <fullName evidence="3">Uncharacterized protein</fullName>
    </submittedName>
</protein>
<name>V4AQM8_LOTGI</name>
<dbReference type="STRING" id="225164.V4AQM8"/>
<feature type="non-terminal residue" evidence="3">
    <location>
        <position position="1"/>
    </location>
</feature>
<dbReference type="HOGENOM" id="CLU_010194_2_0_1"/>
<dbReference type="Pfam" id="PF00106">
    <property type="entry name" value="adh_short"/>
    <property type="match status" value="1"/>
</dbReference>
<dbReference type="EMBL" id="KB201037">
    <property type="protein sequence ID" value="ESO99547.1"/>
    <property type="molecule type" value="Genomic_DNA"/>
</dbReference>
<dbReference type="PANTHER" id="PTHR43313">
    <property type="entry name" value="SHORT-CHAIN DEHYDROGENASE/REDUCTASE FAMILY 9C"/>
    <property type="match status" value="1"/>
</dbReference>
<dbReference type="OrthoDB" id="2102561at2759"/>
<accession>V4AQM8</accession>
<dbReference type="GeneID" id="20251740"/>
<dbReference type="AlphaFoldDB" id="V4AQM8"/>
<proteinExistence type="inferred from homology"/>
<dbReference type="KEGG" id="lgi:LOTGIDRAFT_65444"/>
<dbReference type="InterPro" id="IPR002347">
    <property type="entry name" value="SDR_fam"/>
</dbReference>
<evidence type="ECO:0000256" key="2">
    <source>
        <dbReference type="RuleBase" id="RU000363"/>
    </source>
</evidence>
<dbReference type="InterPro" id="IPR020904">
    <property type="entry name" value="Sc_DH/Rdtase_CS"/>
</dbReference>
<dbReference type="Gene3D" id="3.40.50.720">
    <property type="entry name" value="NAD(P)-binding Rossmann-like Domain"/>
    <property type="match status" value="1"/>
</dbReference>
<dbReference type="SUPFAM" id="SSF51735">
    <property type="entry name" value="NAD(P)-binding Rossmann-fold domains"/>
    <property type="match status" value="1"/>
</dbReference>
<dbReference type="GO" id="GO:0008202">
    <property type="term" value="P:steroid metabolic process"/>
    <property type="evidence" value="ECO:0007669"/>
    <property type="project" value="TreeGrafter"/>
</dbReference>
<keyword evidence="1" id="KW-0560">Oxidoreductase</keyword>
<feature type="non-terminal residue" evidence="3">
    <location>
        <position position="264"/>
    </location>
</feature>
<evidence type="ECO:0000313" key="3">
    <source>
        <dbReference type="EMBL" id="ESO99547.1"/>
    </source>
</evidence>
<dbReference type="PRINTS" id="PR00081">
    <property type="entry name" value="GDHRDH"/>
</dbReference>
<evidence type="ECO:0000313" key="4">
    <source>
        <dbReference type="Proteomes" id="UP000030746"/>
    </source>
</evidence>